<dbReference type="InterPro" id="IPR015869">
    <property type="entry name" value="Transcrpt_antiterm_NusG_bac_CS"/>
</dbReference>
<comment type="similarity">
    <text evidence="5 7">Belongs to the NusG family.</text>
</comment>
<evidence type="ECO:0000313" key="11">
    <source>
        <dbReference type="Proteomes" id="UP001597018"/>
    </source>
</evidence>
<evidence type="ECO:0000256" key="1">
    <source>
        <dbReference type="ARBA" id="ARBA00022472"/>
    </source>
</evidence>
<gene>
    <name evidence="5 10" type="primary">nusG</name>
    <name evidence="10" type="ORF">ACFQ16_01930</name>
</gene>
<feature type="compositionally biased region" description="Acidic residues" evidence="8">
    <location>
        <begin position="44"/>
        <end position="75"/>
    </location>
</feature>
<dbReference type="RefSeq" id="WP_263249886.1">
    <property type="nucleotide sequence ID" value="NZ_BAABLT010000022.1"/>
</dbReference>
<comment type="caution">
    <text evidence="10">The sequence shown here is derived from an EMBL/GenBank/DDBJ whole genome shotgun (WGS) entry which is preliminary data.</text>
</comment>
<dbReference type="Proteomes" id="UP001597018">
    <property type="component" value="Unassembled WGS sequence"/>
</dbReference>
<evidence type="ECO:0000256" key="3">
    <source>
        <dbReference type="ARBA" id="ARBA00023015"/>
    </source>
</evidence>
<dbReference type="CDD" id="cd09891">
    <property type="entry name" value="NGN_Bact_1"/>
    <property type="match status" value="1"/>
</dbReference>
<keyword evidence="11" id="KW-1185">Reference proteome</keyword>
<dbReference type="SUPFAM" id="SSF50104">
    <property type="entry name" value="Translation proteins SH3-like domain"/>
    <property type="match status" value="1"/>
</dbReference>
<dbReference type="NCBIfam" id="TIGR00922">
    <property type="entry name" value="nusG"/>
    <property type="match status" value="1"/>
</dbReference>
<keyword evidence="3 5" id="KW-0805">Transcription regulation</keyword>
<evidence type="ECO:0000256" key="8">
    <source>
        <dbReference type="SAM" id="MobiDB-lite"/>
    </source>
</evidence>
<dbReference type="PRINTS" id="PR00338">
    <property type="entry name" value="NUSGTNSCPFCT"/>
</dbReference>
<dbReference type="PROSITE" id="PS01014">
    <property type="entry name" value="NUSG"/>
    <property type="match status" value="1"/>
</dbReference>
<evidence type="ECO:0000256" key="7">
    <source>
        <dbReference type="RuleBase" id="RU000538"/>
    </source>
</evidence>
<name>A0ABW3FJ36_9PSEU</name>
<accession>A0ABW3FJ36</accession>
<feature type="compositionally biased region" description="Polar residues" evidence="8">
    <location>
        <begin position="1"/>
        <end position="13"/>
    </location>
</feature>
<keyword evidence="1 5" id="KW-0806">Transcription termination</keyword>
<feature type="compositionally biased region" description="Low complexity" evidence="8">
    <location>
        <begin position="30"/>
        <end position="43"/>
    </location>
</feature>
<keyword evidence="4 5" id="KW-0804">Transcription</keyword>
<dbReference type="CDD" id="cd06091">
    <property type="entry name" value="KOW_NusG"/>
    <property type="match status" value="1"/>
</dbReference>
<dbReference type="Pfam" id="PF02357">
    <property type="entry name" value="NusG"/>
    <property type="match status" value="1"/>
</dbReference>
<dbReference type="SUPFAM" id="SSF82679">
    <property type="entry name" value="N-utilization substance G protein NusG, N-terminal domain"/>
    <property type="match status" value="1"/>
</dbReference>
<feature type="region of interest" description="Disordered" evidence="8">
    <location>
        <begin position="1"/>
        <end position="76"/>
    </location>
</feature>
<dbReference type="PANTHER" id="PTHR30265:SF2">
    <property type="entry name" value="TRANSCRIPTION TERMINATION_ANTITERMINATION PROTEIN NUSG"/>
    <property type="match status" value="1"/>
</dbReference>
<proteinExistence type="inferred from homology"/>
<sequence length="277" mass="29737">MTSHEGQESTGLTDEQVHAEADQAAEEPAVESVDAAADDAGSADSDEDTGSTPEEAADAAEQDEQAGGEEESDPVEELRAALRRAPGDWYVVHSYAGYENKVKTNLETRAQTLDVEDYIFQVEVPTEEVTEIKNGQRKLVQRKVLPGYILVRMELNDASWSAVRNTPGVTGFVGATSKPSPLSIDEVLKFLAPQVEEKKAETGKKAAQPAAATAAKQPTVEVDYEVGESVTVMDGPFATLPATISEVNADAQKLKVLVSIFGRETPVELSFNQVSKI</sequence>
<dbReference type="SMART" id="SM00738">
    <property type="entry name" value="NGN"/>
    <property type="match status" value="1"/>
</dbReference>
<dbReference type="InterPro" id="IPR006645">
    <property type="entry name" value="NGN-like_dom"/>
</dbReference>
<organism evidence="10 11">
    <name type="scientific">Saccharopolyspora rosea</name>
    <dbReference type="NCBI Taxonomy" id="524884"/>
    <lineage>
        <taxon>Bacteria</taxon>
        <taxon>Bacillati</taxon>
        <taxon>Actinomycetota</taxon>
        <taxon>Actinomycetes</taxon>
        <taxon>Pseudonocardiales</taxon>
        <taxon>Pseudonocardiaceae</taxon>
        <taxon>Saccharopolyspora</taxon>
    </lineage>
</organism>
<evidence type="ECO:0000256" key="2">
    <source>
        <dbReference type="ARBA" id="ARBA00022814"/>
    </source>
</evidence>
<evidence type="ECO:0000256" key="4">
    <source>
        <dbReference type="ARBA" id="ARBA00023163"/>
    </source>
</evidence>
<dbReference type="Gene3D" id="2.30.30.30">
    <property type="match status" value="1"/>
</dbReference>
<dbReference type="InterPro" id="IPR008991">
    <property type="entry name" value="Translation_prot_SH3-like_sf"/>
</dbReference>
<reference evidence="11" key="1">
    <citation type="journal article" date="2019" name="Int. J. Syst. Evol. Microbiol.">
        <title>The Global Catalogue of Microorganisms (GCM) 10K type strain sequencing project: providing services to taxonomists for standard genome sequencing and annotation.</title>
        <authorList>
            <consortium name="The Broad Institute Genomics Platform"/>
            <consortium name="The Broad Institute Genome Sequencing Center for Infectious Disease"/>
            <person name="Wu L."/>
            <person name="Ma J."/>
        </authorList>
    </citation>
    <scope>NUCLEOTIDE SEQUENCE [LARGE SCALE GENOMIC DNA]</scope>
    <source>
        <strain evidence="11">CCUG 56401</strain>
    </source>
</reference>
<evidence type="ECO:0000256" key="6">
    <source>
        <dbReference type="NCBIfam" id="TIGR00922"/>
    </source>
</evidence>
<evidence type="ECO:0000256" key="5">
    <source>
        <dbReference type="HAMAP-Rule" id="MF_00948"/>
    </source>
</evidence>
<dbReference type="InterPro" id="IPR047050">
    <property type="entry name" value="NGN"/>
</dbReference>
<dbReference type="EMBL" id="JBHTIW010000001">
    <property type="protein sequence ID" value="MFD0918489.1"/>
    <property type="molecule type" value="Genomic_DNA"/>
</dbReference>
<dbReference type="Gene3D" id="3.30.70.940">
    <property type="entry name" value="NusG, N-terminal domain"/>
    <property type="match status" value="1"/>
</dbReference>
<evidence type="ECO:0000259" key="9">
    <source>
        <dbReference type="SMART" id="SM00738"/>
    </source>
</evidence>
<comment type="function">
    <text evidence="5 7">Participates in transcription elongation, termination and antitermination.</text>
</comment>
<dbReference type="InterPro" id="IPR043425">
    <property type="entry name" value="NusG-like"/>
</dbReference>
<dbReference type="InterPro" id="IPR014722">
    <property type="entry name" value="Rib_uL2_dom2"/>
</dbReference>
<dbReference type="PANTHER" id="PTHR30265">
    <property type="entry name" value="RHO-INTERACTING TRANSCRIPTION TERMINATION FACTOR NUSG"/>
    <property type="match status" value="1"/>
</dbReference>
<protein>
    <recommendedName>
        <fullName evidence="5 6">Transcription termination/antitermination protein NusG</fullName>
    </recommendedName>
</protein>
<feature type="domain" description="NusG-like N-terminal" evidence="9">
    <location>
        <begin position="86"/>
        <end position="194"/>
    </location>
</feature>
<dbReference type="InterPro" id="IPR036735">
    <property type="entry name" value="NGN_dom_sf"/>
</dbReference>
<dbReference type="InterPro" id="IPR001062">
    <property type="entry name" value="Transcrpt_antiterm_NusG"/>
</dbReference>
<dbReference type="HAMAP" id="MF_00948">
    <property type="entry name" value="NusG"/>
    <property type="match status" value="1"/>
</dbReference>
<evidence type="ECO:0000313" key="10">
    <source>
        <dbReference type="EMBL" id="MFD0918489.1"/>
    </source>
</evidence>
<keyword evidence="2 5" id="KW-0889">Transcription antitermination</keyword>